<evidence type="ECO:0000256" key="7">
    <source>
        <dbReference type="SAM" id="MobiDB-lite"/>
    </source>
</evidence>
<dbReference type="EMBL" id="PDCK01000044">
    <property type="protein sequence ID" value="PRQ27192.1"/>
    <property type="molecule type" value="Genomic_DNA"/>
</dbReference>
<comment type="subcellular location">
    <subcellularLocation>
        <location evidence="6">Nucleus</location>
    </subcellularLocation>
</comment>
<dbReference type="InterPro" id="IPR003316">
    <property type="entry name" value="E2F_WHTH_DNA-bd_dom"/>
</dbReference>
<dbReference type="Pfam" id="PF02319">
    <property type="entry name" value="WHD_E2F_TDP"/>
    <property type="match status" value="1"/>
</dbReference>
<dbReference type="SUPFAM" id="SSF46785">
    <property type="entry name" value="Winged helix' DNA-binding domain"/>
    <property type="match status" value="1"/>
</dbReference>
<evidence type="ECO:0000256" key="4">
    <source>
        <dbReference type="ARBA" id="ARBA00023163"/>
    </source>
</evidence>
<dbReference type="FunFam" id="1.10.10.10:FF:000008">
    <property type="entry name" value="E2F transcription factor 1"/>
    <property type="match status" value="1"/>
</dbReference>
<dbReference type="InterPro" id="IPR037241">
    <property type="entry name" value="E2F-DP_heterodim"/>
</dbReference>
<evidence type="ECO:0000256" key="5">
    <source>
        <dbReference type="ARBA" id="ARBA00023306"/>
    </source>
</evidence>
<dbReference type="SUPFAM" id="SSF144074">
    <property type="entry name" value="E2F-DP heterodimerization region"/>
    <property type="match status" value="1"/>
</dbReference>
<keyword evidence="10" id="KW-1185">Reference proteome</keyword>
<dbReference type="OrthoDB" id="1743261at2759"/>
<dbReference type="InterPro" id="IPR032198">
    <property type="entry name" value="E2F_CC-MB"/>
</dbReference>
<dbReference type="Gramene" id="PRQ27192">
    <property type="protein sequence ID" value="PRQ27192"/>
    <property type="gene ID" value="RchiOBHm_Chr6g0302711"/>
</dbReference>
<dbReference type="STRING" id="74649.A0A2P6PZ45"/>
<dbReference type="GO" id="GO:0046983">
    <property type="term" value="F:protein dimerization activity"/>
    <property type="evidence" value="ECO:0007669"/>
    <property type="project" value="InterPro"/>
</dbReference>
<comment type="similarity">
    <text evidence="1 6">Belongs to the E2F/DP family.</text>
</comment>
<evidence type="ECO:0000256" key="1">
    <source>
        <dbReference type="ARBA" id="ARBA00010940"/>
    </source>
</evidence>
<protein>
    <submittedName>
        <fullName evidence="9">Putative transcription factor E2F-DP family</fullName>
    </submittedName>
</protein>
<evidence type="ECO:0000256" key="3">
    <source>
        <dbReference type="ARBA" id="ARBA00023125"/>
    </source>
</evidence>
<evidence type="ECO:0000313" key="10">
    <source>
        <dbReference type="Proteomes" id="UP000238479"/>
    </source>
</evidence>
<accession>A0A2P6PZ45</accession>
<dbReference type="Gene3D" id="6.10.250.540">
    <property type="match status" value="1"/>
</dbReference>
<evidence type="ECO:0000313" key="9">
    <source>
        <dbReference type="EMBL" id="PRQ27192.1"/>
    </source>
</evidence>
<dbReference type="GO" id="GO:0090575">
    <property type="term" value="C:RNA polymerase II transcription regulator complex"/>
    <property type="evidence" value="ECO:0007669"/>
    <property type="project" value="TreeGrafter"/>
</dbReference>
<dbReference type="PANTHER" id="PTHR12081:SF51">
    <property type="entry name" value="TRANSCRIPTION FACTOR E2FC"/>
    <property type="match status" value="1"/>
</dbReference>
<dbReference type="CDD" id="cd14660">
    <property type="entry name" value="E2F_DD"/>
    <property type="match status" value="1"/>
</dbReference>
<evidence type="ECO:0000259" key="8">
    <source>
        <dbReference type="SMART" id="SM01372"/>
    </source>
</evidence>
<keyword evidence="6" id="KW-0539">Nucleus</keyword>
<name>A0A2P6PZ45_ROSCH</name>
<dbReference type="GO" id="GO:0000981">
    <property type="term" value="F:DNA-binding transcription factor activity, RNA polymerase II-specific"/>
    <property type="evidence" value="ECO:0007669"/>
    <property type="project" value="TreeGrafter"/>
</dbReference>
<dbReference type="GO" id="GO:0000978">
    <property type="term" value="F:RNA polymerase II cis-regulatory region sequence-specific DNA binding"/>
    <property type="evidence" value="ECO:0007669"/>
    <property type="project" value="InterPro"/>
</dbReference>
<keyword evidence="4 6" id="KW-0804">Transcription</keyword>
<dbReference type="Proteomes" id="UP000238479">
    <property type="component" value="Chromosome 6"/>
</dbReference>
<feature type="compositionally biased region" description="Polar residues" evidence="7">
    <location>
        <begin position="21"/>
        <end position="33"/>
    </location>
</feature>
<sequence>MEDPSRLPRPTQFQYHRLHSHSLQAPTPSSLPSNPRRVRHFTPPPDDEDSKPLSLSDKPLSSRADAYAAFSKLELGRIKEEADDCEAQTSAQATAADQKKVLNDPVSTIPKSWRGVQKISKPKVAKPIKSETVNAESQQNGVTPVTTCRFDSSLGLLTKKFVRLLQDTKDRTLDLNKAAKVLEVQKRRIYDITNVLEGVNLLVKVSKNHVRWKGHDGPGELDDQVFKLKEEVGSLCAEECRLNDAIRERRELIRTVKEDRNNKKYLFLTEGDILSLPCFQNQTLIAIKAPHASTIEVLDPDEDIDFPQGQYRMMVRSATGQIDCYLLSNYQGQQEGITVKQGDSTGSSPCNNTGYCIMEDGGMSPEFHSLPGAEASSGMQKIVLSHLDANDDYWFRSEPEVSLTDLWATS</sequence>
<keyword evidence="5" id="KW-0131">Cell cycle</keyword>
<dbReference type="SMART" id="SM01372">
    <property type="entry name" value="E2F_TDP"/>
    <property type="match status" value="1"/>
</dbReference>
<dbReference type="OMA" id="IKAPYAS"/>
<dbReference type="InterPro" id="IPR036390">
    <property type="entry name" value="WH_DNA-bd_sf"/>
</dbReference>
<dbReference type="Pfam" id="PF16421">
    <property type="entry name" value="E2F_CC-MB"/>
    <property type="match status" value="1"/>
</dbReference>
<dbReference type="PANTHER" id="PTHR12081">
    <property type="entry name" value="TRANSCRIPTION FACTOR E2F"/>
    <property type="match status" value="1"/>
</dbReference>
<gene>
    <name evidence="9" type="ORF">RchiOBHm_Chr6g0302711</name>
</gene>
<evidence type="ECO:0000256" key="6">
    <source>
        <dbReference type="RuleBase" id="RU003796"/>
    </source>
</evidence>
<dbReference type="InterPro" id="IPR015633">
    <property type="entry name" value="E2F"/>
</dbReference>
<keyword evidence="2 6" id="KW-0805">Transcription regulation</keyword>
<dbReference type="Gene3D" id="1.10.10.10">
    <property type="entry name" value="Winged helix-like DNA-binding domain superfamily/Winged helix DNA-binding domain"/>
    <property type="match status" value="1"/>
</dbReference>
<organism evidence="9 10">
    <name type="scientific">Rosa chinensis</name>
    <name type="common">China rose</name>
    <dbReference type="NCBI Taxonomy" id="74649"/>
    <lineage>
        <taxon>Eukaryota</taxon>
        <taxon>Viridiplantae</taxon>
        <taxon>Streptophyta</taxon>
        <taxon>Embryophyta</taxon>
        <taxon>Tracheophyta</taxon>
        <taxon>Spermatophyta</taxon>
        <taxon>Magnoliopsida</taxon>
        <taxon>eudicotyledons</taxon>
        <taxon>Gunneridae</taxon>
        <taxon>Pentapetalae</taxon>
        <taxon>rosids</taxon>
        <taxon>fabids</taxon>
        <taxon>Rosales</taxon>
        <taxon>Rosaceae</taxon>
        <taxon>Rosoideae</taxon>
        <taxon>Rosoideae incertae sedis</taxon>
        <taxon>Rosa</taxon>
    </lineage>
</organism>
<reference evidence="9 10" key="1">
    <citation type="journal article" date="2018" name="Nat. Genet.">
        <title>The Rosa genome provides new insights in the design of modern roses.</title>
        <authorList>
            <person name="Bendahmane M."/>
        </authorList>
    </citation>
    <scope>NUCLEOTIDE SEQUENCE [LARGE SCALE GENOMIC DNA]</scope>
    <source>
        <strain evidence="10">cv. Old Blush</strain>
    </source>
</reference>
<dbReference type="InterPro" id="IPR036388">
    <property type="entry name" value="WH-like_DNA-bd_sf"/>
</dbReference>
<feature type="region of interest" description="Disordered" evidence="7">
    <location>
        <begin position="1"/>
        <end position="59"/>
    </location>
</feature>
<keyword evidence="3 6" id="KW-0238">DNA-binding</keyword>
<dbReference type="AlphaFoldDB" id="A0A2P6PZ45"/>
<feature type="domain" description="E2F/DP family winged-helix DNA-binding" evidence="8">
    <location>
        <begin position="149"/>
        <end position="214"/>
    </location>
</feature>
<proteinExistence type="inferred from homology"/>
<comment type="caution">
    <text evidence="9">The sequence shown here is derived from an EMBL/GenBank/DDBJ whole genome shotgun (WGS) entry which is preliminary data.</text>
</comment>
<evidence type="ECO:0000256" key="2">
    <source>
        <dbReference type="ARBA" id="ARBA00023015"/>
    </source>
</evidence>